<dbReference type="PANTHER" id="PTHR42792:SF1">
    <property type="entry name" value="FLAGELLAR HOOK-ASSOCIATED PROTEIN 3"/>
    <property type="match status" value="1"/>
</dbReference>
<keyword evidence="6" id="KW-0175">Coiled coil</keyword>
<evidence type="ECO:0000256" key="6">
    <source>
        <dbReference type="SAM" id="Coils"/>
    </source>
</evidence>
<dbReference type="AlphaFoldDB" id="A0A918MVE3"/>
<accession>A0A918MVE3</accession>
<evidence type="ECO:0000256" key="3">
    <source>
        <dbReference type="ARBA" id="ARBA00005709"/>
    </source>
</evidence>
<dbReference type="Pfam" id="PF00669">
    <property type="entry name" value="Flagellin_N"/>
    <property type="match status" value="1"/>
</dbReference>
<keyword evidence="9" id="KW-0966">Cell projection</keyword>
<feature type="domain" description="Flagellin N-terminal" evidence="7">
    <location>
        <begin position="3"/>
        <end position="140"/>
    </location>
</feature>
<keyword evidence="4" id="KW-0964">Secreted</keyword>
<evidence type="ECO:0000256" key="5">
    <source>
        <dbReference type="ARBA" id="ARBA00023143"/>
    </source>
</evidence>
<dbReference type="InterPro" id="IPR046358">
    <property type="entry name" value="Flagellin_C"/>
</dbReference>
<keyword evidence="10" id="KW-1185">Reference proteome</keyword>
<dbReference type="GO" id="GO:0009424">
    <property type="term" value="C:bacterial-type flagellum hook"/>
    <property type="evidence" value="ECO:0007669"/>
    <property type="project" value="InterPro"/>
</dbReference>
<dbReference type="InterPro" id="IPR042187">
    <property type="entry name" value="Flagellin_C_sub2"/>
</dbReference>
<evidence type="ECO:0000256" key="1">
    <source>
        <dbReference type="ARBA" id="ARBA00004365"/>
    </source>
</evidence>
<evidence type="ECO:0000313" key="9">
    <source>
        <dbReference type="EMBL" id="GGW73428.1"/>
    </source>
</evidence>
<dbReference type="InterPro" id="IPR001029">
    <property type="entry name" value="Flagellin_N"/>
</dbReference>
<dbReference type="GO" id="GO:0005576">
    <property type="term" value="C:extracellular region"/>
    <property type="evidence" value="ECO:0007669"/>
    <property type="project" value="UniProtKB-SubCell"/>
</dbReference>
<protein>
    <submittedName>
        <fullName evidence="9">Flagellar hook-associated protein 3</fullName>
    </submittedName>
</protein>
<dbReference type="GO" id="GO:0005198">
    <property type="term" value="F:structural molecule activity"/>
    <property type="evidence" value="ECO:0007669"/>
    <property type="project" value="InterPro"/>
</dbReference>
<dbReference type="Gene3D" id="6.10.10.10">
    <property type="entry name" value="Flagellar export chaperone, C-terminal domain"/>
    <property type="match status" value="1"/>
</dbReference>
<dbReference type="InterPro" id="IPR001492">
    <property type="entry name" value="Flagellin"/>
</dbReference>
<feature type="coiled-coil region" evidence="6">
    <location>
        <begin position="59"/>
        <end position="127"/>
    </location>
</feature>
<evidence type="ECO:0000313" key="10">
    <source>
        <dbReference type="Proteomes" id="UP000631300"/>
    </source>
</evidence>
<keyword evidence="5" id="KW-0975">Bacterial flagellum</keyword>
<evidence type="ECO:0000256" key="2">
    <source>
        <dbReference type="ARBA" id="ARBA00004613"/>
    </source>
</evidence>
<comment type="similarity">
    <text evidence="3">Belongs to the bacterial flagellin family.</text>
</comment>
<dbReference type="SUPFAM" id="SSF64518">
    <property type="entry name" value="Phase 1 flagellin"/>
    <property type="match status" value="1"/>
</dbReference>
<dbReference type="InterPro" id="IPR013384">
    <property type="entry name" value="Flagell_FlgL"/>
</dbReference>
<evidence type="ECO:0000256" key="4">
    <source>
        <dbReference type="ARBA" id="ARBA00022525"/>
    </source>
</evidence>
<comment type="caution">
    <text evidence="9">The sequence shown here is derived from an EMBL/GenBank/DDBJ whole genome shotgun (WGS) entry which is preliminary data.</text>
</comment>
<reference evidence="9" key="2">
    <citation type="submission" date="2020-09" db="EMBL/GenBank/DDBJ databases">
        <authorList>
            <person name="Sun Q."/>
            <person name="Kim S."/>
        </authorList>
    </citation>
    <scope>NUCLEOTIDE SEQUENCE</scope>
    <source>
        <strain evidence="9">KCTC 22164</strain>
    </source>
</reference>
<dbReference type="PANTHER" id="PTHR42792">
    <property type="entry name" value="FLAGELLIN"/>
    <property type="match status" value="1"/>
</dbReference>
<gene>
    <name evidence="9" type="primary">flgL</name>
    <name evidence="9" type="ORF">GCM10007391_01340</name>
</gene>
<proteinExistence type="inferred from homology"/>
<dbReference type="Gene3D" id="1.20.1330.10">
    <property type="entry name" value="f41 fragment of flagellin, N-terminal domain"/>
    <property type="match status" value="2"/>
</dbReference>
<feature type="domain" description="Flagellin C-terminal" evidence="8">
    <location>
        <begin position="329"/>
        <end position="407"/>
    </location>
</feature>
<dbReference type="NCBIfam" id="TIGR02550">
    <property type="entry name" value="flagell_flgL"/>
    <property type="match status" value="1"/>
</dbReference>
<dbReference type="GO" id="GO:0071973">
    <property type="term" value="P:bacterial-type flagellum-dependent cell motility"/>
    <property type="evidence" value="ECO:0007669"/>
    <property type="project" value="InterPro"/>
</dbReference>
<dbReference type="RefSeq" id="WP_189403164.1">
    <property type="nucleotide sequence ID" value="NZ_BMXP01000001.1"/>
</dbReference>
<keyword evidence="9" id="KW-0969">Cilium</keyword>
<dbReference type="Pfam" id="PF00700">
    <property type="entry name" value="Flagellin_C"/>
    <property type="match status" value="1"/>
</dbReference>
<keyword evidence="9" id="KW-0282">Flagellum</keyword>
<dbReference type="EMBL" id="BMXP01000001">
    <property type="protein sequence ID" value="GGW73428.1"/>
    <property type="molecule type" value="Genomic_DNA"/>
</dbReference>
<sequence length="409" mass="44139">MRISTNQIYNQNIRAIMDNQQGLVETQQELSTGKKLNSPSDDPVGAAKVIRFTEELDQLKQFQRNNDLLTGSLEQQEAVLDNVTETAKRARVLTLQAGSGILTDANRKAIASELKQLRDEMLDLMNSQDADGNYIYSGHQAGTQAFTMNTSATGNTITFAGDGGNNFVQVADSARIQSSTSGQEVFENVLARLDYSVTGSSAGATVNNARVSEQATFDTFYNANYDGNDATNNEFTLTVQGGGQVELTNAVSGVSFGTSDFTSGEPFTIQGMQFSITAGVGDTVDFELDQPQKKNLAETVNDLYEALSTPGLPQDDYQQAIDDALIGLDNGMEKVALEQSSIGGRLNTAESIYETNLDLEIAAKEARSSIEDVDYAEASAEFSRQETALQAALASFPRVSNLSLFDYIS</sequence>
<evidence type="ECO:0000259" key="8">
    <source>
        <dbReference type="Pfam" id="PF00700"/>
    </source>
</evidence>
<reference evidence="9" key="1">
    <citation type="journal article" date="2014" name="Int. J. Syst. Evol. Microbiol.">
        <title>Complete genome sequence of Corynebacterium casei LMG S-19264T (=DSM 44701T), isolated from a smear-ripened cheese.</title>
        <authorList>
            <consortium name="US DOE Joint Genome Institute (JGI-PGF)"/>
            <person name="Walter F."/>
            <person name="Albersmeier A."/>
            <person name="Kalinowski J."/>
            <person name="Ruckert C."/>
        </authorList>
    </citation>
    <scope>NUCLEOTIDE SEQUENCE</scope>
    <source>
        <strain evidence="9">KCTC 22164</strain>
    </source>
</reference>
<evidence type="ECO:0000259" key="7">
    <source>
        <dbReference type="Pfam" id="PF00669"/>
    </source>
</evidence>
<dbReference type="Proteomes" id="UP000631300">
    <property type="component" value="Unassembled WGS sequence"/>
</dbReference>
<name>A0A918MVE3_9ALTE</name>
<comment type="subcellular location">
    <subcellularLocation>
        <location evidence="1">Bacterial flagellum</location>
    </subcellularLocation>
    <subcellularLocation>
        <location evidence="2">Secreted</location>
    </subcellularLocation>
</comment>
<organism evidence="9 10">
    <name type="scientific">Alteromonas halophila</name>
    <dbReference type="NCBI Taxonomy" id="516698"/>
    <lineage>
        <taxon>Bacteria</taxon>
        <taxon>Pseudomonadati</taxon>
        <taxon>Pseudomonadota</taxon>
        <taxon>Gammaproteobacteria</taxon>
        <taxon>Alteromonadales</taxon>
        <taxon>Alteromonadaceae</taxon>
        <taxon>Alteromonas/Salinimonas group</taxon>
        <taxon>Alteromonas</taxon>
    </lineage>
</organism>